<evidence type="ECO:0000313" key="5">
    <source>
        <dbReference type="Proteomes" id="UP000480178"/>
    </source>
</evidence>
<dbReference type="Pfam" id="PF18962">
    <property type="entry name" value="Por_Secre_tail"/>
    <property type="match status" value="1"/>
</dbReference>
<accession>A0A6C0GSE8</accession>
<dbReference type="SUPFAM" id="SSF56988">
    <property type="entry name" value="Anthrax protective antigen"/>
    <property type="match status" value="2"/>
</dbReference>
<evidence type="ECO:0000256" key="1">
    <source>
        <dbReference type="ARBA" id="ARBA00022729"/>
    </source>
</evidence>
<dbReference type="InterPro" id="IPR011658">
    <property type="entry name" value="PA14_dom"/>
</dbReference>
<evidence type="ECO:0000313" key="4">
    <source>
        <dbReference type="EMBL" id="QHT70877.1"/>
    </source>
</evidence>
<proteinExistence type="predicted"/>
<sequence>MIQTSDGGYLLAGTSSSGIGGDKTQASGGLDDYWIVKINKDGLKQSDRAFSGANNSSSGQGYDLLTDVIATSDGGYLLGGHSNSLIGGNKSAPFLGADDFWVIKLDNTLNKQWDKTYGGKGEDVLTSLINMPDGYILGGYSASKTGGDKTEDNKGDTDYWLIKVDQAGNKQWNKIFGGTGREELYSVIQTTDKGFLLTGNSASGISGDKTEPNRSPSSGSTDYWIVRTFTEISPIICSATGSILQEKWLNVTGSSVSAIPVTTSPSSSSELTSFETPSNQGDNYGERIRGYVCVPTTSSYIFYIAGDDKCELWLSTDEDPSKKTKIASVPYFTGAKVWNKYAEQKSVAISLVAGKKYYIEALHKEATGRDNLAVGWQSSATAPITVIPGSALSPFVIHTTGKISREFWSNVTGYQISNIPLTTAATTTDQITIFERATNQGDNYGQRFRGYIHPQVSGNYHFYIASDDKAELWLSTDEDPSKKTKIASLTAPSSLRQWNKYASQQSAAIALVAGRKYYIEALHKENTGNDHISVGWQLPTQTTISVIAGSYLSPFFTSPSSTIARVGVEESLPARINLYPNPFDSKLTLASEQIGKFYISVVDNLGRTVYQSFTHAMSAETTLDLAHLKAGVYVIKVSTEDGSTQVWRVVKK</sequence>
<feature type="domain" description="PA14" evidence="3">
    <location>
        <begin position="239"/>
        <end position="391"/>
    </location>
</feature>
<organism evidence="4 5">
    <name type="scientific">Rhodocytophaga rosea</name>
    <dbReference type="NCBI Taxonomy" id="2704465"/>
    <lineage>
        <taxon>Bacteria</taxon>
        <taxon>Pseudomonadati</taxon>
        <taxon>Bacteroidota</taxon>
        <taxon>Cytophagia</taxon>
        <taxon>Cytophagales</taxon>
        <taxon>Rhodocytophagaceae</taxon>
        <taxon>Rhodocytophaga</taxon>
    </lineage>
</organism>
<dbReference type="InterPro" id="IPR026444">
    <property type="entry name" value="Secre_tail"/>
</dbReference>
<dbReference type="NCBIfam" id="TIGR04183">
    <property type="entry name" value="Por_Secre_tail"/>
    <property type="match status" value="1"/>
</dbReference>
<dbReference type="Gene3D" id="2.60.120.1560">
    <property type="match status" value="2"/>
</dbReference>
<reference evidence="4 5" key="1">
    <citation type="submission" date="2020-01" db="EMBL/GenBank/DDBJ databases">
        <authorList>
            <person name="Kim M.K."/>
        </authorList>
    </citation>
    <scope>NUCLEOTIDE SEQUENCE [LARGE SCALE GENOMIC DNA]</scope>
    <source>
        <strain evidence="4 5">172606-1</strain>
    </source>
</reference>
<dbReference type="InterPro" id="IPR037524">
    <property type="entry name" value="PA14/GLEYA"/>
</dbReference>
<keyword evidence="5" id="KW-1185">Reference proteome</keyword>
<keyword evidence="1" id="KW-0732">Signal</keyword>
<feature type="domain" description="PA14" evidence="3">
    <location>
        <begin position="398"/>
        <end position="551"/>
    </location>
</feature>
<feature type="region of interest" description="Disordered" evidence="2">
    <location>
        <begin position="201"/>
        <end position="220"/>
    </location>
</feature>
<protein>
    <submittedName>
        <fullName evidence="4">T9SS type A sorting domain-containing protein</fullName>
    </submittedName>
</protein>
<dbReference type="PANTHER" id="PTHR46769">
    <property type="entry name" value="POLYCYSTIC KIDNEY AND HEPATIC DISEASE 1 (AUTOSOMAL RECESSIVE)-LIKE 1"/>
    <property type="match status" value="1"/>
</dbReference>
<evidence type="ECO:0000256" key="2">
    <source>
        <dbReference type="SAM" id="MobiDB-lite"/>
    </source>
</evidence>
<dbReference type="InterPro" id="IPR052387">
    <property type="entry name" value="Fibrocystin"/>
</dbReference>
<dbReference type="PANTHER" id="PTHR46769:SF2">
    <property type="entry name" value="FIBROCYSTIN-L ISOFORM 2 PRECURSOR-RELATED"/>
    <property type="match status" value="1"/>
</dbReference>
<dbReference type="AlphaFoldDB" id="A0A6C0GSE8"/>
<dbReference type="KEGG" id="rhoz:GXP67_31630"/>
<dbReference type="EMBL" id="CP048222">
    <property type="protein sequence ID" value="QHT70877.1"/>
    <property type="molecule type" value="Genomic_DNA"/>
</dbReference>
<dbReference type="RefSeq" id="WP_162446825.1">
    <property type="nucleotide sequence ID" value="NZ_CP048222.1"/>
</dbReference>
<dbReference type="SMART" id="SM00758">
    <property type="entry name" value="PA14"/>
    <property type="match status" value="2"/>
</dbReference>
<name>A0A6C0GSE8_9BACT</name>
<dbReference type="Pfam" id="PF07691">
    <property type="entry name" value="PA14"/>
    <property type="match status" value="2"/>
</dbReference>
<dbReference type="Proteomes" id="UP000480178">
    <property type="component" value="Chromosome"/>
</dbReference>
<gene>
    <name evidence="4" type="ORF">GXP67_31630</name>
</gene>
<evidence type="ECO:0000259" key="3">
    <source>
        <dbReference type="PROSITE" id="PS51820"/>
    </source>
</evidence>
<dbReference type="PROSITE" id="PS51820">
    <property type="entry name" value="PA14"/>
    <property type="match status" value="2"/>
</dbReference>